<dbReference type="SMART" id="SM00530">
    <property type="entry name" value="HTH_XRE"/>
    <property type="match status" value="1"/>
</dbReference>
<feature type="domain" description="HTH cro/C1-type" evidence="1">
    <location>
        <begin position="22"/>
        <end position="76"/>
    </location>
</feature>
<sequence length="81" mass="9079">MVYFGQRIDSLVMVQVRMATPLKELREAKGLSQDDLVKLAGVAKGTIVGLELHRQKPRPSTRRKLARALKVRPEAIQFLGP</sequence>
<dbReference type="EMBL" id="LAZR01016739">
    <property type="protein sequence ID" value="KKM03207.1"/>
    <property type="molecule type" value="Genomic_DNA"/>
</dbReference>
<dbReference type="AlphaFoldDB" id="A0A0F9HJ61"/>
<dbReference type="PROSITE" id="PS50943">
    <property type="entry name" value="HTH_CROC1"/>
    <property type="match status" value="1"/>
</dbReference>
<evidence type="ECO:0000313" key="2">
    <source>
        <dbReference type="EMBL" id="KKM03207.1"/>
    </source>
</evidence>
<evidence type="ECO:0000259" key="1">
    <source>
        <dbReference type="PROSITE" id="PS50943"/>
    </source>
</evidence>
<name>A0A0F9HJ61_9ZZZZ</name>
<accession>A0A0F9HJ61</accession>
<dbReference type="InterPro" id="IPR010982">
    <property type="entry name" value="Lambda_DNA-bd_dom_sf"/>
</dbReference>
<comment type="caution">
    <text evidence="2">The sequence shown here is derived from an EMBL/GenBank/DDBJ whole genome shotgun (WGS) entry which is preliminary data.</text>
</comment>
<dbReference type="Gene3D" id="1.10.260.40">
    <property type="entry name" value="lambda repressor-like DNA-binding domains"/>
    <property type="match status" value="1"/>
</dbReference>
<dbReference type="GO" id="GO:0003677">
    <property type="term" value="F:DNA binding"/>
    <property type="evidence" value="ECO:0007669"/>
    <property type="project" value="InterPro"/>
</dbReference>
<organism evidence="2">
    <name type="scientific">marine sediment metagenome</name>
    <dbReference type="NCBI Taxonomy" id="412755"/>
    <lineage>
        <taxon>unclassified sequences</taxon>
        <taxon>metagenomes</taxon>
        <taxon>ecological metagenomes</taxon>
    </lineage>
</organism>
<proteinExistence type="predicted"/>
<dbReference type="CDD" id="cd00093">
    <property type="entry name" value="HTH_XRE"/>
    <property type="match status" value="1"/>
</dbReference>
<dbReference type="Pfam" id="PF01381">
    <property type="entry name" value="HTH_3"/>
    <property type="match status" value="1"/>
</dbReference>
<gene>
    <name evidence="2" type="ORF">LCGC14_1776770</name>
</gene>
<reference evidence="2" key="1">
    <citation type="journal article" date="2015" name="Nature">
        <title>Complex archaea that bridge the gap between prokaryotes and eukaryotes.</title>
        <authorList>
            <person name="Spang A."/>
            <person name="Saw J.H."/>
            <person name="Jorgensen S.L."/>
            <person name="Zaremba-Niedzwiedzka K."/>
            <person name="Martijn J."/>
            <person name="Lind A.E."/>
            <person name="van Eijk R."/>
            <person name="Schleper C."/>
            <person name="Guy L."/>
            <person name="Ettema T.J."/>
        </authorList>
    </citation>
    <scope>NUCLEOTIDE SEQUENCE</scope>
</reference>
<protein>
    <recommendedName>
        <fullName evidence="1">HTH cro/C1-type domain-containing protein</fullName>
    </recommendedName>
</protein>
<dbReference type="SUPFAM" id="SSF47413">
    <property type="entry name" value="lambda repressor-like DNA-binding domains"/>
    <property type="match status" value="1"/>
</dbReference>
<dbReference type="InterPro" id="IPR001387">
    <property type="entry name" value="Cro/C1-type_HTH"/>
</dbReference>